<dbReference type="Gene3D" id="3.40.50.720">
    <property type="entry name" value="NAD(P)-binding Rossmann-like Domain"/>
    <property type="match status" value="2"/>
</dbReference>
<protein>
    <submittedName>
        <fullName evidence="4">Glyoxylate/hydroxypyruvate reductase A</fullName>
    </submittedName>
</protein>
<sequence length="312" mass="33869">MRPTVLFAGRPDDWPVYAPALRAALKAAELDAELVHHADDPARVDYIVFDPNGPITDFSPFVRCKAVLNLWAGVERIVTNPTLSQPLCRMVDDGLRQGMVEYCVAHCLRHHLDIDRHVLNQDGVWRGSDLPPLATERTIGILGLGQLGAAVGQALAGLGFDVAGWSQSPKDIAGIACASGPEGLNQVLGRAEILILLLPLTDRTRHILNARTLDLLPRGAVVINPGRGALIDDTALLEALGNGRLRHATLDVFTTEPLPPDHPFWAHPQVTVTPHIAAVTRPESAARVIAENIRRGERGEPFLHVVDRARGY</sequence>
<dbReference type="PANTHER" id="PTHR43333:SF1">
    <property type="entry name" value="D-ISOMER SPECIFIC 2-HYDROXYACID DEHYDROGENASE NAD-BINDING DOMAIN-CONTAINING PROTEIN"/>
    <property type="match status" value="1"/>
</dbReference>
<dbReference type="OrthoDB" id="9787219at2"/>
<keyword evidence="2" id="KW-0520">NAD</keyword>
<comment type="caution">
    <text evidence="4">The sequence shown here is derived from an EMBL/GenBank/DDBJ whole genome shotgun (WGS) entry which is preliminary data.</text>
</comment>
<evidence type="ECO:0000256" key="2">
    <source>
        <dbReference type="ARBA" id="ARBA00023027"/>
    </source>
</evidence>
<gene>
    <name evidence="4" type="ORF">LV82_00028</name>
</gene>
<dbReference type="GO" id="GO:0016616">
    <property type="term" value="F:oxidoreductase activity, acting on the CH-OH group of donors, NAD or NADP as acceptor"/>
    <property type="evidence" value="ECO:0007669"/>
    <property type="project" value="UniProtKB-ARBA"/>
</dbReference>
<keyword evidence="1" id="KW-0560">Oxidoreductase</keyword>
<dbReference type="EMBL" id="PRDS01000001">
    <property type="protein sequence ID" value="PPB82108.1"/>
    <property type="molecule type" value="Genomic_DNA"/>
</dbReference>
<evidence type="ECO:0000313" key="5">
    <source>
        <dbReference type="Proteomes" id="UP000239736"/>
    </source>
</evidence>
<keyword evidence="4" id="KW-0670">Pyruvate</keyword>
<dbReference type="PROSITE" id="PS00671">
    <property type="entry name" value="D_2_HYDROXYACID_DH_3"/>
    <property type="match status" value="1"/>
</dbReference>
<dbReference type="InterPro" id="IPR036291">
    <property type="entry name" value="NAD(P)-bd_dom_sf"/>
</dbReference>
<dbReference type="Pfam" id="PF02826">
    <property type="entry name" value="2-Hacid_dh_C"/>
    <property type="match status" value="1"/>
</dbReference>
<dbReference type="CDD" id="cd12164">
    <property type="entry name" value="GDH_like_2"/>
    <property type="match status" value="1"/>
</dbReference>
<dbReference type="RefSeq" id="WP_104068702.1">
    <property type="nucleotide sequence ID" value="NZ_PRDS01000001.1"/>
</dbReference>
<evidence type="ECO:0000313" key="4">
    <source>
        <dbReference type="EMBL" id="PPB82108.1"/>
    </source>
</evidence>
<accession>A0A2S5JL37</accession>
<proteinExistence type="predicted"/>
<feature type="domain" description="D-isomer specific 2-hydroxyacid dehydrogenase NAD-binding" evidence="3">
    <location>
        <begin position="106"/>
        <end position="277"/>
    </location>
</feature>
<keyword evidence="5" id="KW-1185">Reference proteome</keyword>
<dbReference type="AlphaFoldDB" id="A0A2S5JL37"/>
<organism evidence="4 5">
    <name type="scientific">Albidovulum inexpectatum</name>
    <dbReference type="NCBI Taxonomy" id="196587"/>
    <lineage>
        <taxon>Bacteria</taxon>
        <taxon>Pseudomonadati</taxon>
        <taxon>Pseudomonadota</taxon>
        <taxon>Alphaproteobacteria</taxon>
        <taxon>Rhodobacterales</taxon>
        <taxon>Paracoccaceae</taxon>
        <taxon>Albidovulum</taxon>
    </lineage>
</organism>
<dbReference type="Proteomes" id="UP000239736">
    <property type="component" value="Unassembled WGS sequence"/>
</dbReference>
<dbReference type="InterPro" id="IPR029753">
    <property type="entry name" value="D-isomer_DH_CS"/>
</dbReference>
<reference evidence="4 5" key="1">
    <citation type="submission" date="2018-01" db="EMBL/GenBank/DDBJ databases">
        <title>Genomic Encyclopedia of Archaeal and Bacterial Type Strains, Phase II (KMG-II): from individual species to whole genera.</title>
        <authorList>
            <person name="Goeker M."/>
        </authorList>
    </citation>
    <scope>NUCLEOTIDE SEQUENCE [LARGE SCALE GENOMIC DNA]</scope>
    <source>
        <strain evidence="4 5">DSM 12048</strain>
    </source>
</reference>
<dbReference type="InterPro" id="IPR006140">
    <property type="entry name" value="D-isomer_DH_NAD-bd"/>
</dbReference>
<dbReference type="PANTHER" id="PTHR43333">
    <property type="entry name" value="2-HACID_DH_C DOMAIN-CONTAINING PROTEIN"/>
    <property type="match status" value="1"/>
</dbReference>
<evidence type="ECO:0000259" key="3">
    <source>
        <dbReference type="Pfam" id="PF02826"/>
    </source>
</evidence>
<dbReference type="GO" id="GO:0051287">
    <property type="term" value="F:NAD binding"/>
    <property type="evidence" value="ECO:0007669"/>
    <property type="project" value="InterPro"/>
</dbReference>
<dbReference type="SUPFAM" id="SSF51735">
    <property type="entry name" value="NAD(P)-binding Rossmann-fold domains"/>
    <property type="match status" value="1"/>
</dbReference>
<evidence type="ECO:0000256" key="1">
    <source>
        <dbReference type="ARBA" id="ARBA00023002"/>
    </source>
</evidence>
<name>A0A2S5JL37_9RHOB</name>